<keyword evidence="6 11" id="KW-0798">TonB box</keyword>
<comment type="caution">
    <text evidence="15">The sequence shown here is derived from an EMBL/GenBank/DDBJ whole genome shotgun (WGS) entry which is preliminary data.</text>
</comment>
<evidence type="ECO:0000256" key="8">
    <source>
        <dbReference type="ARBA" id="ARBA00023170"/>
    </source>
</evidence>
<dbReference type="Pfam" id="PF07715">
    <property type="entry name" value="Plug"/>
    <property type="match status" value="1"/>
</dbReference>
<reference evidence="15 16" key="1">
    <citation type="submission" date="2019-03" db="EMBL/GenBank/DDBJ databases">
        <title>Genomic Encyclopedia of Type Strains, Phase IV (KMG-IV): sequencing the most valuable type-strain genomes for metagenomic binning, comparative biology and taxonomic classification.</title>
        <authorList>
            <person name="Goeker M."/>
        </authorList>
    </citation>
    <scope>NUCLEOTIDE SEQUENCE [LARGE SCALE GENOMIC DNA]</scope>
    <source>
        <strain evidence="15 16">DSM 20467</strain>
    </source>
</reference>
<evidence type="ECO:0000259" key="13">
    <source>
        <dbReference type="Pfam" id="PF00593"/>
    </source>
</evidence>
<evidence type="ECO:0000256" key="12">
    <source>
        <dbReference type="SAM" id="SignalP"/>
    </source>
</evidence>
<name>A0A4R3KC75_9FIRM</name>
<feature type="domain" description="TonB-dependent receptor-like beta-barrel" evidence="13">
    <location>
        <begin position="209"/>
        <end position="621"/>
    </location>
</feature>
<proteinExistence type="inferred from homology"/>
<dbReference type="Gene3D" id="2.170.130.10">
    <property type="entry name" value="TonB-dependent receptor, plug domain"/>
    <property type="match status" value="1"/>
</dbReference>
<dbReference type="GO" id="GO:0009279">
    <property type="term" value="C:cell outer membrane"/>
    <property type="evidence" value="ECO:0007669"/>
    <property type="project" value="UniProtKB-SubCell"/>
</dbReference>
<dbReference type="InterPro" id="IPR037066">
    <property type="entry name" value="Plug_dom_sf"/>
</dbReference>
<dbReference type="Proteomes" id="UP000295188">
    <property type="component" value="Unassembled WGS sequence"/>
</dbReference>
<feature type="signal peptide" evidence="12">
    <location>
        <begin position="1"/>
        <end position="23"/>
    </location>
</feature>
<evidence type="ECO:0000256" key="1">
    <source>
        <dbReference type="ARBA" id="ARBA00004571"/>
    </source>
</evidence>
<protein>
    <submittedName>
        <fullName evidence="15">Iron complex outermembrane receptor protein</fullName>
    </submittedName>
</protein>
<dbReference type="PANTHER" id="PTHR30069:SF29">
    <property type="entry name" value="HEMOGLOBIN AND HEMOGLOBIN-HAPTOGLOBIN-BINDING PROTEIN 1-RELATED"/>
    <property type="match status" value="1"/>
</dbReference>
<dbReference type="PANTHER" id="PTHR30069">
    <property type="entry name" value="TONB-DEPENDENT OUTER MEMBRANE RECEPTOR"/>
    <property type="match status" value="1"/>
</dbReference>
<sequence length="651" mass="73437">MKRKIMILTAVCVSSGICSQTLAAEQVPVKADATAQEYSLETVNITAMRDRKRNVDIPADTETLTTDQLAATGANNLQEALKYTTGIVYLDYGPGGNSMGNMRSKLLMRGAEVLVMINGAPLNIRGSYNLSDIPISDVERIEIVRGGGSVLYGSDAIGGVINIITKKKRTNSVKTSFGNMGQQEHHISIQQGNLGIGYDYQKWGNVDNITSNNKNFNGSEKNNISLNYNINNDWSIFYNHNNSKMGYFTPLVSSRSANQTDHYDTTRDFFQINYQHKSLSGNFYYNERRHNSFTDNTILKKGKNTGRNNDISKEKNYNIGLDINKKWRVSTRDNILFGTAYQREKYSKTDLEQTNPFIGKSSSDYETTDASRDNYSAYGQWEHRFNDTDTVILSGRESWTANGPNDENYTNFSGQGQFIHKLNNNESIYMSIGQSFKMPTLNQSYNTLSGSHDLQPQKGTHYEIGWKKVQGAHNWQTSLFHYNIKNNITPTVGETKVTYSNEDIRNTGIEIMDIINSHNNWKYNWGIVYSNPENNPSGTNAMGKSLRGTWAQEYGKWQLNGGATYHGKKVTAGINAVYLFDRVNSPDNAEPTDCKPYLLTNFNVKYDFDATQSVYLTVNNILDRDDIVTHSASTPYYSTPINFMLGYELNF</sequence>
<keyword evidence="7 10" id="KW-0472">Membrane</keyword>
<evidence type="ECO:0000313" key="16">
    <source>
        <dbReference type="Proteomes" id="UP000295188"/>
    </source>
</evidence>
<organism evidence="15 16">
    <name type="scientific">Pectinatus cerevisiiphilus</name>
    <dbReference type="NCBI Taxonomy" id="86956"/>
    <lineage>
        <taxon>Bacteria</taxon>
        <taxon>Bacillati</taxon>
        <taxon>Bacillota</taxon>
        <taxon>Negativicutes</taxon>
        <taxon>Selenomonadales</taxon>
        <taxon>Selenomonadaceae</taxon>
        <taxon>Pectinatus</taxon>
    </lineage>
</organism>
<evidence type="ECO:0000256" key="9">
    <source>
        <dbReference type="ARBA" id="ARBA00023237"/>
    </source>
</evidence>
<dbReference type="SUPFAM" id="SSF56935">
    <property type="entry name" value="Porins"/>
    <property type="match status" value="1"/>
</dbReference>
<dbReference type="GO" id="GO:0044718">
    <property type="term" value="P:siderophore transmembrane transport"/>
    <property type="evidence" value="ECO:0007669"/>
    <property type="project" value="TreeGrafter"/>
</dbReference>
<feature type="chain" id="PRO_5020356336" evidence="12">
    <location>
        <begin position="24"/>
        <end position="651"/>
    </location>
</feature>
<evidence type="ECO:0000256" key="7">
    <source>
        <dbReference type="ARBA" id="ARBA00023136"/>
    </source>
</evidence>
<dbReference type="InterPro" id="IPR036942">
    <property type="entry name" value="Beta-barrel_TonB_sf"/>
</dbReference>
<evidence type="ECO:0000256" key="6">
    <source>
        <dbReference type="ARBA" id="ARBA00023077"/>
    </source>
</evidence>
<keyword evidence="8 15" id="KW-0675">Receptor</keyword>
<dbReference type="RefSeq" id="WP_165874447.1">
    <property type="nucleotide sequence ID" value="NZ_SMAA01000004.1"/>
</dbReference>
<dbReference type="EMBL" id="SMAA01000004">
    <property type="protein sequence ID" value="TCS80563.1"/>
    <property type="molecule type" value="Genomic_DNA"/>
</dbReference>
<keyword evidence="4 10" id="KW-0812">Transmembrane</keyword>
<evidence type="ECO:0000256" key="5">
    <source>
        <dbReference type="ARBA" id="ARBA00022729"/>
    </source>
</evidence>
<dbReference type="PROSITE" id="PS52016">
    <property type="entry name" value="TONB_DEPENDENT_REC_3"/>
    <property type="match status" value="1"/>
</dbReference>
<evidence type="ECO:0000259" key="14">
    <source>
        <dbReference type="Pfam" id="PF07715"/>
    </source>
</evidence>
<dbReference type="GO" id="GO:0015344">
    <property type="term" value="F:siderophore uptake transmembrane transporter activity"/>
    <property type="evidence" value="ECO:0007669"/>
    <property type="project" value="TreeGrafter"/>
</dbReference>
<dbReference type="InterPro" id="IPR000531">
    <property type="entry name" value="Beta-barrel_TonB"/>
</dbReference>
<evidence type="ECO:0000313" key="15">
    <source>
        <dbReference type="EMBL" id="TCS80563.1"/>
    </source>
</evidence>
<keyword evidence="2 10" id="KW-0813">Transport</keyword>
<keyword evidence="16" id="KW-1185">Reference proteome</keyword>
<dbReference type="InterPro" id="IPR012910">
    <property type="entry name" value="Plug_dom"/>
</dbReference>
<keyword evidence="3 10" id="KW-1134">Transmembrane beta strand</keyword>
<comment type="subcellular location">
    <subcellularLocation>
        <location evidence="1 10">Cell outer membrane</location>
        <topology evidence="1 10">Multi-pass membrane protein</topology>
    </subcellularLocation>
</comment>
<dbReference type="InterPro" id="IPR039426">
    <property type="entry name" value="TonB-dep_rcpt-like"/>
</dbReference>
<dbReference type="Gene3D" id="2.40.170.20">
    <property type="entry name" value="TonB-dependent receptor, beta-barrel domain"/>
    <property type="match status" value="1"/>
</dbReference>
<gene>
    <name evidence="15" type="ORF">EDC37_104167</name>
</gene>
<keyword evidence="9 10" id="KW-0998">Cell outer membrane</keyword>
<dbReference type="AlphaFoldDB" id="A0A4R3KC75"/>
<evidence type="ECO:0000256" key="11">
    <source>
        <dbReference type="RuleBase" id="RU003357"/>
    </source>
</evidence>
<evidence type="ECO:0000256" key="3">
    <source>
        <dbReference type="ARBA" id="ARBA00022452"/>
    </source>
</evidence>
<comment type="similarity">
    <text evidence="10 11">Belongs to the TonB-dependent receptor family.</text>
</comment>
<evidence type="ECO:0000256" key="2">
    <source>
        <dbReference type="ARBA" id="ARBA00022448"/>
    </source>
</evidence>
<evidence type="ECO:0000256" key="4">
    <source>
        <dbReference type="ARBA" id="ARBA00022692"/>
    </source>
</evidence>
<keyword evidence="5 12" id="KW-0732">Signal</keyword>
<feature type="domain" description="TonB-dependent receptor plug" evidence="14">
    <location>
        <begin position="55"/>
        <end position="160"/>
    </location>
</feature>
<accession>A0A4R3KC75</accession>
<evidence type="ECO:0000256" key="10">
    <source>
        <dbReference type="PROSITE-ProRule" id="PRU01360"/>
    </source>
</evidence>
<dbReference type="Pfam" id="PF00593">
    <property type="entry name" value="TonB_dep_Rec_b-barrel"/>
    <property type="match status" value="1"/>
</dbReference>